<feature type="domain" description="CUB" evidence="4">
    <location>
        <begin position="113"/>
        <end position="190"/>
    </location>
</feature>
<dbReference type="InterPro" id="IPR000859">
    <property type="entry name" value="CUB_dom"/>
</dbReference>
<dbReference type="Proteomes" id="UP000762676">
    <property type="component" value="Unassembled WGS sequence"/>
</dbReference>
<sequence>MTTIMMLAMTRTLKSQWLSSKSKDTIAMTLVAMTMMVVATPTMVVVATPMMTVVTIQVLDGNNRSANVLARRCGSSTPSVIRASGNSMLVYFHTDSSITRSGFRAHWYTIPECKQNLTGNEGSLQSPYYPDNYDNNMECVWTITADPGTQVTLTFSYLNLQTYSSASCRNDYLVVSNLEVKSLDINLPMG</sequence>
<organism evidence="5 6">
    <name type="scientific">Elysia marginata</name>
    <dbReference type="NCBI Taxonomy" id="1093978"/>
    <lineage>
        <taxon>Eukaryota</taxon>
        <taxon>Metazoa</taxon>
        <taxon>Spiralia</taxon>
        <taxon>Lophotrochozoa</taxon>
        <taxon>Mollusca</taxon>
        <taxon>Gastropoda</taxon>
        <taxon>Heterobranchia</taxon>
        <taxon>Euthyneura</taxon>
        <taxon>Panpulmonata</taxon>
        <taxon>Sacoglossa</taxon>
        <taxon>Placobranchoidea</taxon>
        <taxon>Plakobranchidae</taxon>
        <taxon>Elysia</taxon>
    </lineage>
</organism>
<feature type="domain" description="CUB" evidence="4">
    <location>
        <begin position="56"/>
        <end position="110"/>
    </location>
</feature>
<dbReference type="CDD" id="cd00041">
    <property type="entry name" value="CUB"/>
    <property type="match status" value="2"/>
</dbReference>
<dbReference type="SUPFAM" id="SSF49854">
    <property type="entry name" value="Spermadhesin, CUB domain"/>
    <property type="match status" value="2"/>
</dbReference>
<dbReference type="PROSITE" id="PS01180">
    <property type="entry name" value="CUB"/>
    <property type="match status" value="2"/>
</dbReference>
<evidence type="ECO:0000256" key="1">
    <source>
        <dbReference type="ARBA" id="ARBA00022737"/>
    </source>
</evidence>
<dbReference type="InterPro" id="IPR035914">
    <property type="entry name" value="Sperma_CUB_dom_sf"/>
</dbReference>
<protein>
    <submittedName>
        <fullName evidence="5">Cubilin</fullName>
    </submittedName>
</protein>
<keyword evidence="1" id="KW-0677">Repeat</keyword>
<evidence type="ECO:0000256" key="2">
    <source>
        <dbReference type="ARBA" id="ARBA00023157"/>
    </source>
</evidence>
<dbReference type="EMBL" id="BMAT01011789">
    <property type="protein sequence ID" value="GFR79053.1"/>
    <property type="molecule type" value="Genomic_DNA"/>
</dbReference>
<dbReference type="Pfam" id="PF00431">
    <property type="entry name" value="CUB"/>
    <property type="match status" value="2"/>
</dbReference>
<evidence type="ECO:0000313" key="6">
    <source>
        <dbReference type="Proteomes" id="UP000762676"/>
    </source>
</evidence>
<comment type="caution">
    <text evidence="3">Lacks conserved residue(s) required for the propagation of feature annotation.</text>
</comment>
<evidence type="ECO:0000256" key="3">
    <source>
        <dbReference type="PROSITE-ProRule" id="PRU00059"/>
    </source>
</evidence>
<comment type="caution">
    <text evidence="5">The sequence shown here is derived from an EMBL/GenBank/DDBJ whole genome shotgun (WGS) entry which is preliminary data.</text>
</comment>
<gene>
    <name evidence="5" type="ORF">ElyMa_005864300</name>
</gene>
<keyword evidence="6" id="KW-1185">Reference proteome</keyword>
<name>A0AAV4G281_9GAST</name>
<accession>A0AAV4G281</accession>
<dbReference type="Gene3D" id="2.60.120.290">
    <property type="entry name" value="Spermadhesin, CUB domain"/>
    <property type="match status" value="2"/>
</dbReference>
<reference evidence="5 6" key="1">
    <citation type="journal article" date="2021" name="Elife">
        <title>Chloroplast acquisition without the gene transfer in kleptoplastic sea slugs, Plakobranchus ocellatus.</title>
        <authorList>
            <person name="Maeda T."/>
            <person name="Takahashi S."/>
            <person name="Yoshida T."/>
            <person name="Shimamura S."/>
            <person name="Takaki Y."/>
            <person name="Nagai Y."/>
            <person name="Toyoda A."/>
            <person name="Suzuki Y."/>
            <person name="Arimoto A."/>
            <person name="Ishii H."/>
            <person name="Satoh N."/>
            <person name="Nishiyama T."/>
            <person name="Hasebe M."/>
            <person name="Maruyama T."/>
            <person name="Minagawa J."/>
            <person name="Obokata J."/>
            <person name="Shigenobu S."/>
        </authorList>
    </citation>
    <scope>NUCLEOTIDE SEQUENCE [LARGE SCALE GENOMIC DNA]</scope>
</reference>
<proteinExistence type="predicted"/>
<dbReference type="SMART" id="SM00042">
    <property type="entry name" value="CUB"/>
    <property type="match status" value="2"/>
</dbReference>
<dbReference type="AlphaFoldDB" id="A0AAV4G281"/>
<evidence type="ECO:0000259" key="4">
    <source>
        <dbReference type="PROSITE" id="PS01180"/>
    </source>
</evidence>
<keyword evidence="2" id="KW-1015">Disulfide bond</keyword>
<dbReference type="PANTHER" id="PTHR24251">
    <property type="entry name" value="OVOCHYMASE-RELATED"/>
    <property type="match status" value="1"/>
</dbReference>
<evidence type="ECO:0000313" key="5">
    <source>
        <dbReference type="EMBL" id="GFR79053.1"/>
    </source>
</evidence>